<dbReference type="AlphaFoldDB" id="A0A3E1YB98"/>
<dbReference type="EMBL" id="QPMM01000004">
    <property type="protein sequence ID" value="RFS23295.1"/>
    <property type="molecule type" value="Genomic_DNA"/>
</dbReference>
<dbReference type="Proteomes" id="UP000260644">
    <property type="component" value="Unassembled WGS sequence"/>
</dbReference>
<dbReference type="InterPro" id="IPR025665">
    <property type="entry name" value="Beta-barrel_OMP_2"/>
</dbReference>
<name>A0A3E1YB98_9BACT</name>
<keyword evidence="3" id="KW-1185">Reference proteome</keyword>
<evidence type="ECO:0000313" key="3">
    <source>
        <dbReference type="Proteomes" id="UP000260644"/>
    </source>
</evidence>
<organism evidence="2 3">
    <name type="scientific">Chitinophaga silvatica</name>
    <dbReference type="NCBI Taxonomy" id="2282649"/>
    <lineage>
        <taxon>Bacteria</taxon>
        <taxon>Pseudomonadati</taxon>
        <taxon>Bacteroidota</taxon>
        <taxon>Chitinophagia</taxon>
        <taxon>Chitinophagales</taxon>
        <taxon>Chitinophagaceae</taxon>
        <taxon>Chitinophaga</taxon>
    </lineage>
</organism>
<comment type="caution">
    <text evidence="2">The sequence shown here is derived from an EMBL/GenBank/DDBJ whole genome shotgun (WGS) entry which is preliminary data.</text>
</comment>
<sequence length="226" mass="24702">MKFSAVSNLWCRFFIIQIMSIMKKVLLSMAALLVATITFGQVQWGIVAGPQFSSIQTRNLGLSNNREATRLVTNLRAGFTVDIPFAPGCYIGTGILYSGKGGKFKNSDVRANISYLEAPIQFMYKPDVGYGRMVLAVGPYVAVGVGGKVKNTAFGSLDIYNDEALLMRQKRFDSGASVGVGYELPVGLFFGLNGDIGLVNTAYYTDNDRKFHNYSFGVSVGYKFGR</sequence>
<accession>A0A3E1YB98</accession>
<feature type="domain" description="Outer membrane protein beta-barrel" evidence="1">
    <location>
        <begin position="42"/>
        <end position="201"/>
    </location>
</feature>
<gene>
    <name evidence="2" type="ORF">DVR12_09755</name>
</gene>
<reference evidence="2 3" key="1">
    <citation type="submission" date="2018-07" db="EMBL/GenBank/DDBJ databases">
        <title>Chitinophaga K2CV101002-2 sp. nov., isolated from a monsoon evergreen broad-leaved forest soil.</title>
        <authorList>
            <person name="Lv Y."/>
        </authorList>
    </citation>
    <scope>NUCLEOTIDE SEQUENCE [LARGE SCALE GENOMIC DNA]</scope>
    <source>
        <strain evidence="2 3">GDMCC 1.1288</strain>
    </source>
</reference>
<evidence type="ECO:0000259" key="1">
    <source>
        <dbReference type="Pfam" id="PF13568"/>
    </source>
</evidence>
<evidence type="ECO:0000313" key="2">
    <source>
        <dbReference type="EMBL" id="RFS23295.1"/>
    </source>
</evidence>
<protein>
    <submittedName>
        <fullName evidence="2">PorT family protein</fullName>
    </submittedName>
</protein>
<proteinExistence type="predicted"/>
<dbReference type="Pfam" id="PF13568">
    <property type="entry name" value="OMP_b-brl_2"/>
    <property type="match status" value="1"/>
</dbReference>